<dbReference type="SUPFAM" id="SSF117991">
    <property type="entry name" value="YbeD/HP0495-like"/>
    <property type="match status" value="1"/>
</dbReference>
<proteinExistence type="predicted"/>
<dbReference type="Proteomes" id="UP000009047">
    <property type="component" value="Chromosome"/>
</dbReference>
<evidence type="ECO:0000313" key="2">
    <source>
        <dbReference type="Proteomes" id="UP000009047"/>
    </source>
</evidence>
<dbReference type="HOGENOM" id="CLU_174649_0_0_7"/>
<organism evidence="1 2">
    <name type="scientific">Desulfarculus baarsii (strain ATCC 33931 / DSM 2075 / LMG 7858 / VKM B-1802 / 2st14)</name>
    <dbReference type="NCBI Taxonomy" id="644282"/>
    <lineage>
        <taxon>Bacteria</taxon>
        <taxon>Pseudomonadati</taxon>
        <taxon>Thermodesulfobacteriota</taxon>
        <taxon>Desulfarculia</taxon>
        <taxon>Desulfarculales</taxon>
        <taxon>Desulfarculaceae</taxon>
        <taxon>Desulfarculus</taxon>
    </lineage>
</organism>
<dbReference type="RefSeq" id="WP_013257916.1">
    <property type="nucleotide sequence ID" value="NC_014365.1"/>
</dbReference>
<dbReference type="InterPro" id="IPR007454">
    <property type="entry name" value="UPF0250_YbeD-like"/>
</dbReference>
<evidence type="ECO:0008006" key="3">
    <source>
        <dbReference type="Google" id="ProtNLM"/>
    </source>
</evidence>
<evidence type="ECO:0000313" key="1">
    <source>
        <dbReference type="EMBL" id="ADK84462.1"/>
    </source>
</evidence>
<dbReference type="Gene3D" id="3.30.70.260">
    <property type="match status" value="1"/>
</dbReference>
<dbReference type="EMBL" id="CP002085">
    <property type="protein sequence ID" value="ADK84462.1"/>
    <property type="molecule type" value="Genomic_DNA"/>
</dbReference>
<reference evidence="1 2" key="1">
    <citation type="journal article" date="2010" name="Stand. Genomic Sci.">
        <title>Complete genome sequence of Desulfarculus baarsii type strain (2st14).</title>
        <authorList>
            <person name="Sun H."/>
            <person name="Spring S."/>
            <person name="Lapidus A."/>
            <person name="Davenport K."/>
            <person name="Del Rio T.G."/>
            <person name="Tice H."/>
            <person name="Nolan M."/>
            <person name="Copeland A."/>
            <person name="Cheng J.F."/>
            <person name="Lucas S."/>
            <person name="Tapia R."/>
            <person name="Goodwin L."/>
            <person name="Pitluck S."/>
            <person name="Ivanova N."/>
            <person name="Pagani I."/>
            <person name="Mavromatis K."/>
            <person name="Ovchinnikova G."/>
            <person name="Pati A."/>
            <person name="Chen A."/>
            <person name="Palaniappan K."/>
            <person name="Hauser L."/>
            <person name="Chang Y.J."/>
            <person name="Jeffries C.D."/>
            <person name="Detter J.C."/>
            <person name="Han C."/>
            <person name="Rohde M."/>
            <person name="Brambilla E."/>
            <person name="Goker M."/>
            <person name="Woyke T."/>
            <person name="Bristow J."/>
            <person name="Eisen J.A."/>
            <person name="Markowitz V."/>
            <person name="Hugenholtz P."/>
            <person name="Kyrpides N.C."/>
            <person name="Klenk H.P."/>
            <person name="Land M."/>
        </authorList>
    </citation>
    <scope>NUCLEOTIDE SEQUENCE [LARGE SCALE GENOMIC DNA]</scope>
    <source>
        <strain evidence="2">ATCC 33931 / DSM 2075 / LMG 7858 / VKM B-1802 / 2st14</strain>
    </source>
</reference>
<name>E1QIN9_DESB2</name>
<dbReference type="KEGG" id="dbr:Deba_1094"/>
<gene>
    <name evidence="1" type="ordered locus">Deba_1094</name>
</gene>
<dbReference type="AlphaFoldDB" id="E1QIN9"/>
<accession>E1QIN9</accession>
<protein>
    <recommendedName>
        <fullName evidence="3">DUF493 domain-containing protein</fullName>
    </recommendedName>
</protein>
<sequence>MSECTCGKCAAQPALSAEAVALLERHHSFPGPYMFKVIGFEAPSYVDDVRRAVEGVLGPLGEEGQMRCRPSSGGKYVAVTLEVLVRDSGQVLAVYAALRGVSGVVALV</sequence>
<dbReference type="Pfam" id="PF04359">
    <property type="entry name" value="DUF493"/>
    <property type="match status" value="1"/>
</dbReference>
<dbReference type="eggNOG" id="COG2921">
    <property type="taxonomic scope" value="Bacteria"/>
</dbReference>
<keyword evidence="2" id="KW-1185">Reference proteome</keyword>
<dbReference type="STRING" id="644282.Deba_1094"/>
<dbReference type="InterPro" id="IPR027471">
    <property type="entry name" value="YbeD-like_sf"/>
</dbReference>